<keyword evidence="8 9" id="KW-0067">ATP-binding</keyword>
<evidence type="ECO:0000256" key="6">
    <source>
        <dbReference type="ARBA" id="ARBA00022605"/>
    </source>
</evidence>
<evidence type="ECO:0000313" key="12">
    <source>
        <dbReference type="EMBL" id="GLQ63534.1"/>
    </source>
</evidence>
<feature type="binding site" evidence="9">
    <location>
        <position position="91"/>
    </location>
    <ligand>
        <name>L-citrulline</name>
        <dbReference type="ChEBI" id="CHEBI:57743"/>
    </ligand>
</feature>
<evidence type="ECO:0000259" key="11">
    <source>
        <dbReference type="Pfam" id="PF20979"/>
    </source>
</evidence>
<evidence type="ECO:0000259" key="10">
    <source>
        <dbReference type="Pfam" id="PF00764"/>
    </source>
</evidence>
<dbReference type="SUPFAM" id="SSF69864">
    <property type="entry name" value="Argininosuccinate synthetase, C-terminal domain"/>
    <property type="match status" value="1"/>
</dbReference>
<evidence type="ECO:0000313" key="13">
    <source>
        <dbReference type="Proteomes" id="UP001156614"/>
    </source>
</evidence>
<dbReference type="InterPro" id="IPR048268">
    <property type="entry name" value="Arginosuc_syn_C"/>
</dbReference>
<reference evidence="13" key="1">
    <citation type="journal article" date="2019" name="Int. J. Syst. Evol. Microbiol.">
        <title>The Global Catalogue of Microorganisms (GCM) 10K type strain sequencing project: providing services to taxonomists for standard genome sequencing and annotation.</title>
        <authorList>
            <consortium name="The Broad Institute Genomics Platform"/>
            <consortium name="The Broad Institute Genome Sequencing Center for Infectious Disease"/>
            <person name="Wu L."/>
            <person name="Ma J."/>
        </authorList>
    </citation>
    <scope>NUCLEOTIDE SEQUENCE [LARGE SCALE GENOMIC DNA]</scope>
    <source>
        <strain evidence="13">NBRC 3267</strain>
    </source>
</reference>
<comment type="pathway">
    <text evidence="1 9">Amino-acid biosynthesis; L-arginine biosynthesis; L-arginine from L-ornithine and carbamoyl phosphate: step 2/3.</text>
</comment>
<dbReference type="InterPro" id="IPR001518">
    <property type="entry name" value="Arginosuc_synth"/>
</dbReference>
<evidence type="ECO:0000256" key="2">
    <source>
        <dbReference type="ARBA" id="ARBA00011881"/>
    </source>
</evidence>
<evidence type="ECO:0000256" key="8">
    <source>
        <dbReference type="ARBA" id="ARBA00022840"/>
    </source>
</evidence>
<dbReference type="PANTHER" id="PTHR11587:SF2">
    <property type="entry name" value="ARGININOSUCCINATE SYNTHASE"/>
    <property type="match status" value="1"/>
</dbReference>
<name>A0AAV5NHS5_9PROT</name>
<feature type="binding site" evidence="9">
    <location>
        <position position="279"/>
    </location>
    <ligand>
        <name>L-citrulline</name>
        <dbReference type="ChEBI" id="CHEBI:57743"/>
    </ligand>
</feature>
<evidence type="ECO:0000256" key="9">
    <source>
        <dbReference type="HAMAP-Rule" id="MF_00005"/>
    </source>
</evidence>
<keyword evidence="13" id="KW-1185">Reference proteome</keyword>
<organism evidence="12 13">
    <name type="scientific">Gluconobacter cerinus</name>
    <dbReference type="NCBI Taxonomy" id="38307"/>
    <lineage>
        <taxon>Bacteria</taxon>
        <taxon>Pseudomonadati</taxon>
        <taxon>Pseudomonadota</taxon>
        <taxon>Alphaproteobacteria</taxon>
        <taxon>Acetobacterales</taxon>
        <taxon>Acetobacteraceae</taxon>
        <taxon>Gluconobacter</taxon>
    </lineage>
</organism>
<feature type="binding site" evidence="9">
    <location>
        <position position="96"/>
    </location>
    <ligand>
        <name>L-citrulline</name>
        <dbReference type="ChEBI" id="CHEBI:57743"/>
    </ligand>
</feature>
<evidence type="ECO:0000256" key="7">
    <source>
        <dbReference type="ARBA" id="ARBA00022741"/>
    </source>
</evidence>
<dbReference type="GeneID" id="89650848"/>
<feature type="domain" description="Arginosuccinate synthase C-terminal" evidence="11">
    <location>
        <begin position="181"/>
        <end position="398"/>
    </location>
</feature>
<dbReference type="PROSITE" id="PS00564">
    <property type="entry name" value="ARGININOSUCCIN_SYN_1"/>
    <property type="match status" value="1"/>
</dbReference>
<comment type="similarity">
    <text evidence="9">Belongs to the argininosuccinate synthase family. Type 1 subfamily.</text>
</comment>
<dbReference type="CDD" id="cd01999">
    <property type="entry name" value="ASS"/>
    <property type="match status" value="1"/>
</dbReference>
<dbReference type="RefSeq" id="WP_046901287.1">
    <property type="nucleotide sequence ID" value="NZ_BEWM01000005.1"/>
</dbReference>
<dbReference type="GO" id="GO:0000053">
    <property type="term" value="P:argininosuccinate metabolic process"/>
    <property type="evidence" value="ECO:0007669"/>
    <property type="project" value="TreeGrafter"/>
</dbReference>
<feature type="binding site" evidence="9">
    <location>
        <position position="131"/>
    </location>
    <ligand>
        <name>L-citrulline</name>
        <dbReference type="ChEBI" id="CHEBI:57743"/>
    </ligand>
</feature>
<comment type="catalytic activity">
    <reaction evidence="9">
        <text>L-citrulline + L-aspartate + ATP = 2-(N(omega)-L-arginino)succinate + AMP + diphosphate + H(+)</text>
        <dbReference type="Rhea" id="RHEA:10932"/>
        <dbReference type="ChEBI" id="CHEBI:15378"/>
        <dbReference type="ChEBI" id="CHEBI:29991"/>
        <dbReference type="ChEBI" id="CHEBI:30616"/>
        <dbReference type="ChEBI" id="CHEBI:33019"/>
        <dbReference type="ChEBI" id="CHEBI:57472"/>
        <dbReference type="ChEBI" id="CHEBI:57743"/>
        <dbReference type="ChEBI" id="CHEBI:456215"/>
        <dbReference type="EC" id="6.3.4.5"/>
    </reaction>
</comment>
<comment type="caution">
    <text evidence="12">The sequence shown here is derived from an EMBL/GenBank/DDBJ whole genome shotgun (WGS) entry which is preliminary data.</text>
</comment>
<dbReference type="InterPro" id="IPR023434">
    <property type="entry name" value="Arginosuc_synth_type_1_subfam"/>
</dbReference>
<dbReference type="PANTHER" id="PTHR11587">
    <property type="entry name" value="ARGININOSUCCINATE SYNTHASE"/>
    <property type="match status" value="1"/>
</dbReference>
<feature type="binding site" evidence="9">
    <location>
        <position position="127"/>
    </location>
    <ligand>
        <name>L-aspartate</name>
        <dbReference type="ChEBI" id="CHEBI:29991"/>
    </ligand>
</feature>
<keyword evidence="6 9" id="KW-0028">Amino-acid biosynthesis</keyword>
<evidence type="ECO:0000256" key="4">
    <source>
        <dbReference type="ARBA" id="ARBA00022571"/>
    </source>
</evidence>
<sequence length="410" mass="45542">MSAHQDVKKVVLAYSGGLDTSVILRWLQKTYNCEVVTFTADLGQGEELEPARKKAEMFGVKEIFVEDLRETFVKDYVFPMFRANTVYEGQYLLGTSIARPLIAKRQIEIAEAVGADAVAHGATGKGNDQVRFELGYYALKPDVKVISPWREWELTSRTKLLEFAEENQIPVTKDKRGEAPFSVDANLLHSSSEGKLLEDPAVAPDEIVFQRTISPEAAPDKATEISIDFVNGDPVAINGVAMTPATLLTRLNELGRDNGIGRLDIVENRFVGMKSRGIYETPGGTILLAAHRSIESITLDREAAHLKDSIMPRYAELIYNGFWFSPERRMLQALIDASQHSVNGRVRMKLYKGNVVCVGRESPNSLYDTRVVTFEDDEGAYNQQDAQGFIKLNALRLRLGGQIGRRGGAL</sequence>
<dbReference type="GO" id="GO:0005737">
    <property type="term" value="C:cytoplasm"/>
    <property type="evidence" value="ECO:0007669"/>
    <property type="project" value="UniProtKB-SubCell"/>
</dbReference>
<dbReference type="InterPro" id="IPR048267">
    <property type="entry name" value="Arginosuc_syn_N"/>
</dbReference>
<dbReference type="Proteomes" id="UP001156614">
    <property type="component" value="Unassembled WGS sequence"/>
</dbReference>
<feature type="binding site" evidence="9">
    <location>
        <position position="127"/>
    </location>
    <ligand>
        <name>L-citrulline</name>
        <dbReference type="ChEBI" id="CHEBI:57743"/>
    </ligand>
</feature>
<gene>
    <name evidence="9 12" type="primary">argG</name>
    <name evidence="12" type="ORF">GCM10007867_23790</name>
</gene>
<dbReference type="FunFam" id="3.90.1260.10:FF:000007">
    <property type="entry name" value="Argininosuccinate synthase"/>
    <property type="match status" value="1"/>
</dbReference>
<evidence type="ECO:0000256" key="1">
    <source>
        <dbReference type="ARBA" id="ARBA00004967"/>
    </source>
</evidence>
<dbReference type="GO" id="GO:0000050">
    <property type="term" value="P:urea cycle"/>
    <property type="evidence" value="ECO:0007669"/>
    <property type="project" value="TreeGrafter"/>
</dbReference>
<feature type="binding site" evidence="9">
    <location>
        <position position="267"/>
    </location>
    <ligand>
        <name>L-citrulline</name>
        <dbReference type="ChEBI" id="CHEBI:57743"/>
    </ligand>
</feature>
<dbReference type="GO" id="GO:0005524">
    <property type="term" value="F:ATP binding"/>
    <property type="evidence" value="ECO:0007669"/>
    <property type="project" value="UniProtKB-UniRule"/>
</dbReference>
<keyword evidence="7 9" id="KW-0547">Nucleotide-binding</keyword>
<dbReference type="Pfam" id="PF20979">
    <property type="entry name" value="Arginosuc_syn_C"/>
    <property type="match status" value="1"/>
</dbReference>
<dbReference type="PROSITE" id="PS00565">
    <property type="entry name" value="ARGININOSUCCIN_SYN_2"/>
    <property type="match status" value="1"/>
</dbReference>
<dbReference type="SUPFAM" id="SSF52402">
    <property type="entry name" value="Adenine nucleotide alpha hydrolases-like"/>
    <property type="match status" value="1"/>
</dbReference>
<dbReference type="NCBIfam" id="TIGR00032">
    <property type="entry name" value="argG"/>
    <property type="match status" value="1"/>
</dbReference>
<dbReference type="HAMAP" id="MF_00005">
    <property type="entry name" value="Arg_succ_synth_type1"/>
    <property type="match status" value="1"/>
</dbReference>
<protein>
    <recommendedName>
        <fullName evidence="3 9">Argininosuccinate synthase</fullName>
        <ecNumber evidence="3 9">6.3.4.5</ecNumber>
    </recommendedName>
    <alternativeName>
        <fullName evidence="9">Citrulline--aspartate ligase</fullName>
    </alternativeName>
</protein>
<dbReference type="EC" id="6.3.4.5" evidence="3 9"/>
<dbReference type="NCBIfam" id="NF001770">
    <property type="entry name" value="PRK00509.1"/>
    <property type="match status" value="1"/>
</dbReference>
<accession>A0AAV5NHS5</accession>
<dbReference type="Gene3D" id="1.20.5.470">
    <property type="entry name" value="Single helix bin"/>
    <property type="match status" value="1"/>
</dbReference>
<feature type="domain" description="Arginosuccinate synthase-like N-terminal" evidence="10">
    <location>
        <begin position="9"/>
        <end position="170"/>
    </location>
</feature>
<keyword evidence="9" id="KW-0963">Cytoplasm</keyword>
<evidence type="ECO:0000256" key="5">
    <source>
        <dbReference type="ARBA" id="ARBA00022598"/>
    </source>
</evidence>
<dbReference type="GO" id="GO:0004055">
    <property type="term" value="F:argininosuccinate synthase activity"/>
    <property type="evidence" value="ECO:0007669"/>
    <property type="project" value="UniProtKB-UniRule"/>
</dbReference>
<feature type="binding site" evidence="9">
    <location>
        <position position="40"/>
    </location>
    <ligand>
        <name>ATP</name>
        <dbReference type="ChEBI" id="CHEBI:30616"/>
    </ligand>
</feature>
<dbReference type="InterPro" id="IPR014729">
    <property type="entry name" value="Rossmann-like_a/b/a_fold"/>
</dbReference>
<feature type="binding site" evidence="9">
    <location>
        <position position="191"/>
    </location>
    <ligand>
        <name>L-citrulline</name>
        <dbReference type="ChEBI" id="CHEBI:57743"/>
    </ligand>
</feature>
<feature type="binding site" evidence="9">
    <location>
        <position position="182"/>
    </location>
    <ligand>
        <name>L-citrulline</name>
        <dbReference type="ChEBI" id="CHEBI:57743"/>
    </ligand>
</feature>
<dbReference type="InterPro" id="IPR018223">
    <property type="entry name" value="Arginosuc_synth_CS"/>
</dbReference>
<feature type="binding site" evidence="9">
    <location>
        <begin position="13"/>
        <end position="21"/>
    </location>
    <ligand>
        <name>ATP</name>
        <dbReference type="ChEBI" id="CHEBI:30616"/>
    </ligand>
</feature>
<dbReference type="EMBL" id="BSNU01000004">
    <property type="protein sequence ID" value="GLQ63534.1"/>
    <property type="molecule type" value="Genomic_DNA"/>
</dbReference>
<dbReference type="AlphaFoldDB" id="A0AAV5NHS5"/>
<dbReference type="Gene3D" id="3.90.1260.10">
    <property type="entry name" value="Argininosuccinate synthetase, chain A, domain 2"/>
    <property type="match status" value="1"/>
</dbReference>
<feature type="binding site" evidence="9">
    <location>
        <position position="128"/>
    </location>
    <ligand>
        <name>L-aspartate</name>
        <dbReference type="ChEBI" id="CHEBI:29991"/>
    </ligand>
</feature>
<comment type="subunit">
    <text evidence="2 9">Homotetramer.</text>
</comment>
<dbReference type="FunFam" id="3.40.50.620:FF:000019">
    <property type="entry name" value="Argininosuccinate synthase"/>
    <property type="match status" value="1"/>
</dbReference>
<feature type="binding site" evidence="9">
    <location>
        <position position="123"/>
    </location>
    <ligand>
        <name>L-aspartate</name>
        <dbReference type="ChEBI" id="CHEBI:29991"/>
    </ligand>
</feature>
<dbReference type="Gene3D" id="3.40.50.620">
    <property type="entry name" value="HUPs"/>
    <property type="match status" value="1"/>
</dbReference>
<keyword evidence="4 9" id="KW-0055">Arginine biosynthesis</keyword>
<dbReference type="InterPro" id="IPR024074">
    <property type="entry name" value="AS_cat/multimer_dom_body"/>
</dbReference>
<evidence type="ECO:0000256" key="3">
    <source>
        <dbReference type="ARBA" id="ARBA00012286"/>
    </source>
</evidence>
<comment type="subcellular location">
    <subcellularLocation>
        <location evidence="9">Cytoplasm</location>
    </subcellularLocation>
</comment>
<proteinExistence type="inferred from homology"/>
<feature type="binding site" evidence="9">
    <location>
        <position position="121"/>
    </location>
    <ligand>
        <name>ATP</name>
        <dbReference type="ChEBI" id="CHEBI:30616"/>
    </ligand>
</feature>
<dbReference type="Pfam" id="PF00764">
    <property type="entry name" value="Arginosuc_synth"/>
    <property type="match status" value="1"/>
</dbReference>
<keyword evidence="5 9" id="KW-0436">Ligase</keyword>
<dbReference type="GO" id="GO:0006526">
    <property type="term" value="P:L-arginine biosynthetic process"/>
    <property type="evidence" value="ECO:0007669"/>
    <property type="project" value="UniProtKB-UniRule"/>
</dbReference>